<reference evidence="7 8" key="1">
    <citation type="submission" date="2024-04" db="EMBL/GenBank/DDBJ databases">
        <title>Genome assembly C_amara_ONT_v2.</title>
        <authorList>
            <person name="Yant L."/>
            <person name="Moore C."/>
            <person name="Slenker M."/>
        </authorList>
    </citation>
    <scope>NUCLEOTIDE SEQUENCE [LARGE SCALE GENOMIC DNA]</scope>
    <source>
        <tissue evidence="7">Leaf</tissue>
    </source>
</reference>
<feature type="region of interest" description="Disordered" evidence="4">
    <location>
        <begin position="382"/>
        <end position="456"/>
    </location>
</feature>
<dbReference type="SUPFAM" id="SSF54695">
    <property type="entry name" value="POZ domain"/>
    <property type="match status" value="1"/>
</dbReference>
<comment type="caution">
    <text evidence="7">The sequence shown here is derived from an EMBL/GenBank/DDBJ whole genome shotgun (WGS) entry which is preliminary data.</text>
</comment>
<dbReference type="InterPro" id="IPR027356">
    <property type="entry name" value="NPH3_dom"/>
</dbReference>
<dbReference type="Gene3D" id="3.30.710.10">
    <property type="entry name" value="Potassium Channel Kv1.1, Chain A"/>
    <property type="match status" value="1"/>
</dbReference>
<dbReference type="Pfam" id="PF03000">
    <property type="entry name" value="NPH3"/>
    <property type="match status" value="1"/>
</dbReference>
<keyword evidence="8" id="KW-1185">Reference proteome</keyword>
<dbReference type="EMBL" id="JBANAX010000737">
    <property type="protein sequence ID" value="KAL1195024.1"/>
    <property type="molecule type" value="Genomic_DNA"/>
</dbReference>
<dbReference type="PROSITE" id="PS51649">
    <property type="entry name" value="NPH3"/>
    <property type="match status" value="1"/>
</dbReference>
<evidence type="ECO:0000256" key="4">
    <source>
        <dbReference type="SAM" id="MobiDB-lite"/>
    </source>
</evidence>
<proteinExistence type="inferred from homology"/>
<feature type="compositionally biased region" description="Basic and acidic residues" evidence="4">
    <location>
        <begin position="382"/>
        <end position="398"/>
    </location>
</feature>
<evidence type="ECO:0000256" key="2">
    <source>
        <dbReference type="ARBA" id="ARBA00022786"/>
    </source>
</evidence>
<sequence>MKRWTNLGFVDTIYEEEDYIDHSSSFSSSSSSLSHSPQRRINLSSPSMELESRVHKWSLANNSKPDVFVNVGNTRFHLHKDPLSRSGYLKRHLTAVNELTLSPPLNITAETFSLIAGFCYGAHIELTPFNVVSLRVAVEILLMNETEGGDDGGRESLRNITETYLRRIVFVSADFIQIVLRSCLVQLPESETTAFLIGRCIEALTEIGDSDCVNEFLKEAVGLPAGDFVVVADAVQERFPRHDLLYRIVDAYVKEHNGEITEEEKVQICNSIDCDKLSPPILLHAVQNPKMPLRFIVRAMLQEQLNTRHSIMAAATVASAAPAASRHREVSAARDSSVTLGSLLQRDTAARQNCRLRAAMNSTSSRIESLEKELDAMRKFISKESEKQTSDRITESSRSRSVMDSARSASFHCVHQQSNVNKTQRGDRGSVSNLSTTFRRRRASPPPQQTQKSLGKRLIKGIKSAFSSSSKQGAKKNAFEAEEIYDGLEDFVWIKDDDDDNISEELHSHYIKNK</sequence>
<feature type="domain" description="NPH3" evidence="6">
    <location>
        <begin position="223"/>
        <end position="306"/>
    </location>
</feature>
<feature type="domain" description="BTB" evidence="5">
    <location>
        <begin position="65"/>
        <end position="128"/>
    </location>
</feature>
<comment type="pathway">
    <text evidence="1">Protein modification; protein ubiquitination.</text>
</comment>
<dbReference type="InterPro" id="IPR043454">
    <property type="entry name" value="NPH3/RPT2-like"/>
</dbReference>
<dbReference type="AlphaFoldDB" id="A0ABD0ZWI2"/>
<protein>
    <submittedName>
        <fullName evidence="7">BTB/POZ domain-containing protein</fullName>
    </submittedName>
</protein>
<dbReference type="PROSITE" id="PS50097">
    <property type="entry name" value="BTB"/>
    <property type="match status" value="1"/>
</dbReference>
<accession>A0ABD0ZWI2</accession>
<keyword evidence="2" id="KW-0833">Ubl conjugation pathway</keyword>
<dbReference type="PANTHER" id="PTHR32370">
    <property type="entry name" value="OS12G0117600 PROTEIN"/>
    <property type="match status" value="1"/>
</dbReference>
<dbReference type="InterPro" id="IPR000210">
    <property type="entry name" value="BTB/POZ_dom"/>
</dbReference>
<comment type="similarity">
    <text evidence="3">Belongs to the NPH3 family.</text>
</comment>
<evidence type="ECO:0000256" key="1">
    <source>
        <dbReference type="ARBA" id="ARBA00004906"/>
    </source>
</evidence>
<evidence type="ECO:0000259" key="6">
    <source>
        <dbReference type="PROSITE" id="PS51649"/>
    </source>
</evidence>
<gene>
    <name evidence="7" type="ORF">V5N11_031116</name>
</gene>
<evidence type="ECO:0000259" key="5">
    <source>
        <dbReference type="PROSITE" id="PS50097"/>
    </source>
</evidence>
<dbReference type="InterPro" id="IPR011333">
    <property type="entry name" value="SKP1/BTB/POZ_sf"/>
</dbReference>
<dbReference type="Proteomes" id="UP001558713">
    <property type="component" value="Unassembled WGS sequence"/>
</dbReference>
<organism evidence="7 8">
    <name type="scientific">Cardamine amara subsp. amara</name>
    <dbReference type="NCBI Taxonomy" id="228776"/>
    <lineage>
        <taxon>Eukaryota</taxon>
        <taxon>Viridiplantae</taxon>
        <taxon>Streptophyta</taxon>
        <taxon>Embryophyta</taxon>
        <taxon>Tracheophyta</taxon>
        <taxon>Spermatophyta</taxon>
        <taxon>Magnoliopsida</taxon>
        <taxon>eudicotyledons</taxon>
        <taxon>Gunneridae</taxon>
        <taxon>Pentapetalae</taxon>
        <taxon>rosids</taxon>
        <taxon>malvids</taxon>
        <taxon>Brassicales</taxon>
        <taxon>Brassicaceae</taxon>
        <taxon>Cardamineae</taxon>
        <taxon>Cardamine</taxon>
    </lineage>
</organism>
<evidence type="ECO:0000256" key="3">
    <source>
        <dbReference type="PROSITE-ProRule" id="PRU00982"/>
    </source>
</evidence>
<evidence type="ECO:0000313" key="8">
    <source>
        <dbReference type="Proteomes" id="UP001558713"/>
    </source>
</evidence>
<name>A0ABD0ZWI2_CARAN</name>
<evidence type="ECO:0000313" key="7">
    <source>
        <dbReference type="EMBL" id="KAL1195024.1"/>
    </source>
</evidence>